<dbReference type="Proteomes" id="UP000001292">
    <property type="component" value="Unassembled WGS sequence"/>
</dbReference>
<accession>B4HZA4</accession>
<protein>
    <submittedName>
        <fullName evidence="1">GM12790</fullName>
    </submittedName>
</protein>
<name>B4HZA4_DROSE</name>
<proteinExistence type="predicted"/>
<dbReference type="EMBL" id="CH480819">
    <property type="protein sequence ID" value="EDW53361.1"/>
    <property type="molecule type" value="Genomic_DNA"/>
</dbReference>
<sequence length="65" mass="6985">MELWIWGHGAASGICDCDCLRAPMVSLLPGYLGTGWDWDEELGYGYGYGFGSGLSVGTHLYPPGK</sequence>
<dbReference type="HOGENOM" id="CLU_2852084_0_0_1"/>
<keyword evidence="2" id="KW-1185">Reference proteome</keyword>
<evidence type="ECO:0000313" key="1">
    <source>
        <dbReference type="EMBL" id="EDW53361.1"/>
    </source>
</evidence>
<reference evidence="1 2" key="1">
    <citation type="journal article" date="2007" name="Nature">
        <title>Evolution of genes and genomes on the Drosophila phylogeny.</title>
        <authorList>
            <consortium name="Drosophila 12 Genomes Consortium"/>
            <person name="Clark A.G."/>
            <person name="Eisen M.B."/>
            <person name="Smith D.R."/>
            <person name="Bergman C.M."/>
            <person name="Oliver B."/>
            <person name="Markow T.A."/>
            <person name="Kaufman T.C."/>
            <person name="Kellis M."/>
            <person name="Gelbart W."/>
            <person name="Iyer V.N."/>
            <person name="Pollard D.A."/>
            <person name="Sackton T.B."/>
            <person name="Larracuente A.M."/>
            <person name="Singh N.D."/>
            <person name="Abad J.P."/>
            <person name="Abt D.N."/>
            <person name="Adryan B."/>
            <person name="Aguade M."/>
            <person name="Akashi H."/>
            <person name="Anderson W.W."/>
            <person name="Aquadro C.F."/>
            <person name="Ardell D.H."/>
            <person name="Arguello R."/>
            <person name="Artieri C.G."/>
            <person name="Barbash D.A."/>
            <person name="Barker D."/>
            <person name="Barsanti P."/>
            <person name="Batterham P."/>
            <person name="Batzoglou S."/>
            <person name="Begun D."/>
            <person name="Bhutkar A."/>
            <person name="Blanco E."/>
            <person name="Bosak S.A."/>
            <person name="Bradley R.K."/>
            <person name="Brand A.D."/>
            <person name="Brent M.R."/>
            <person name="Brooks A.N."/>
            <person name="Brown R.H."/>
            <person name="Butlin R.K."/>
            <person name="Caggese C."/>
            <person name="Calvi B.R."/>
            <person name="Bernardo de Carvalho A."/>
            <person name="Caspi A."/>
            <person name="Castrezana S."/>
            <person name="Celniker S.E."/>
            <person name="Chang J.L."/>
            <person name="Chapple C."/>
            <person name="Chatterji S."/>
            <person name="Chinwalla A."/>
            <person name="Civetta A."/>
            <person name="Clifton S.W."/>
            <person name="Comeron J.M."/>
            <person name="Costello J.C."/>
            <person name="Coyne J.A."/>
            <person name="Daub J."/>
            <person name="David R.G."/>
            <person name="Delcher A.L."/>
            <person name="Delehaunty K."/>
            <person name="Do C.B."/>
            <person name="Ebling H."/>
            <person name="Edwards K."/>
            <person name="Eickbush T."/>
            <person name="Evans J.D."/>
            <person name="Filipski A."/>
            <person name="Findeiss S."/>
            <person name="Freyhult E."/>
            <person name="Fulton L."/>
            <person name="Fulton R."/>
            <person name="Garcia A.C."/>
            <person name="Gardiner A."/>
            <person name="Garfield D.A."/>
            <person name="Garvin B.E."/>
            <person name="Gibson G."/>
            <person name="Gilbert D."/>
            <person name="Gnerre S."/>
            <person name="Godfrey J."/>
            <person name="Good R."/>
            <person name="Gotea V."/>
            <person name="Gravely B."/>
            <person name="Greenberg A.J."/>
            <person name="Griffiths-Jones S."/>
            <person name="Gross S."/>
            <person name="Guigo R."/>
            <person name="Gustafson E.A."/>
            <person name="Haerty W."/>
            <person name="Hahn M.W."/>
            <person name="Halligan D.L."/>
            <person name="Halpern A.L."/>
            <person name="Halter G.M."/>
            <person name="Han M.V."/>
            <person name="Heger A."/>
            <person name="Hillier L."/>
            <person name="Hinrichs A.S."/>
            <person name="Holmes I."/>
            <person name="Hoskins R.A."/>
            <person name="Hubisz M.J."/>
            <person name="Hultmark D."/>
            <person name="Huntley M.A."/>
            <person name="Jaffe D.B."/>
            <person name="Jagadeeshan S."/>
            <person name="Jeck W.R."/>
            <person name="Johnson J."/>
            <person name="Jones C.D."/>
            <person name="Jordan W.C."/>
            <person name="Karpen G.H."/>
            <person name="Kataoka E."/>
            <person name="Keightley P.D."/>
            <person name="Kheradpour P."/>
            <person name="Kirkness E.F."/>
            <person name="Koerich L.B."/>
            <person name="Kristiansen K."/>
            <person name="Kudrna D."/>
            <person name="Kulathinal R.J."/>
            <person name="Kumar S."/>
            <person name="Kwok R."/>
            <person name="Lander E."/>
            <person name="Langley C.H."/>
            <person name="Lapoint R."/>
            <person name="Lazzaro B.P."/>
            <person name="Lee S.J."/>
            <person name="Levesque L."/>
            <person name="Li R."/>
            <person name="Lin C.F."/>
            <person name="Lin M.F."/>
            <person name="Lindblad-Toh K."/>
            <person name="Llopart A."/>
            <person name="Long M."/>
            <person name="Low L."/>
            <person name="Lozovsky E."/>
            <person name="Lu J."/>
            <person name="Luo M."/>
            <person name="Machado C.A."/>
            <person name="Makalowski W."/>
            <person name="Marzo M."/>
            <person name="Matsuda M."/>
            <person name="Matzkin L."/>
            <person name="McAllister B."/>
            <person name="McBride C.S."/>
            <person name="McKernan B."/>
            <person name="McKernan K."/>
            <person name="Mendez-Lago M."/>
            <person name="Minx P."/>
            <person name="Mollenhauer M.U."/>
            <person name="Montooth K."/>
            <person name="Mount S.M."/>
            <person name="Mu X."/>
            <person name="Myers E."/>
            <person name="Negre B."/>
            <person name="Newfeld S."/>
            <person name="Nielsen R."/>
            <person name="Noor M.A."/>
            <person name="O'Grady P."/>
            <person name="Pachter L."/>
            <person name="Papaceit M."/>
            <person name="Parisi M.J."/>
            <person name="Parisi M."/>
            <person name="Parts L."/>
            <person name="Pedersen J.S."/>
            <person name="Pesole G."/>
            <person name="Phillippy A.M."/>
            <person name="Ponting C.P."/>
            <person name="Pop M."/>
            <person name="Porcelli D."/>
            <person name="Powell J.R."/>
            <person name="Prohaska S."/>
            <person name="Pruitt K."/>
            <person name="Puig M."/>
            <person name="Quesneville H."/>
            <person name="Ram K.R."/>
            <person name="Rand D."/>
            <person name="Rasmussen M.D."/>
            <person name="Reed L.K."/>
            <person name="Reenan R."/>
            <person name="Reily A."/>
            <person name="Remington K.A."/>
            <person name="Rieger T.T."/>
            <person name="Ritchie M.G."/>
            <person name="Robin C."/>
            <person name="Rogers Y.H."/>
            <person name="Rohde C."/>
            <person name="Rozas J."/>
            <person name="Rubenfield M.J."/>
            <person name="Ruiz A."/>
            <person name="Russo S."/>
            <person name="Salzberg S.L."/>
            <person name="Sanchez-Gracia A."/>
            <person name="Saranga D.J."/>
            <person name="Sato H."/>
            <person name="Schaeffer S.W."/>
            <person name="Schatz M.C."/>
            <person name="Schlenke T."/>
            <person name="Schwartz R."/>
            <person name="Segarra C."/>
            <person name="Singh R.S."/>
            <person name="Sirot L."/>
            <person name="Sirota M."/>
            <person name="Sisneros N.B."/>
            <person name="Smith C.D."/>
            <person name="Smith T.F."/>
            <person name="Spieth J."/>
            <person name="Stage D.E."/>
            <person name="Stark A."/>
            <person name="Stephan W."/>
            <person name="Strausberg R.L."/>
            <person name="Strempel S."/>
            <person name="Sturgill D."/>
            <person name="Sutton G."/>
            <person name="Sutton G.G."/>
            <person name="Tao W."/>
            <person name="Teichmann S."/>
            <person name="Tobari Y.N."/>
            <person name="Tomimura Y."/>
            <person name="Tsolas J.M."/>
            <person name="Valente V.L."/>
            <person name="Venter E."/>
            <person name="Venter J.C."/>
            <person name="Vicario S."/>
            <person name="Vieira F.G."/>
            <person name="Vilella A.J."/>
            <person name="Villasante A."/>
            <person name="Walenz B."/>
            <person name="Wang J."/>
            <person name="Wasserman M."/>
            <person name="Watts T."/>
            <person name="Wilson D."/>
            <person name="Wilson R.K."/>
            <person name="Wing R.A."/>
            <person name="Wolfner M.F."/>
            <person name="Wong A."/>
            <person name="Wong G.K."/>
            <person name="Wu C.I."/>
            <person name="Wu G."/>
            <person name="Yamamoto D."/>
            <person name="Yang H.P."/>
            <person name="Yang S.P."/>
            <person name="Yorke J.A."/>
            <person name="Yoshida K."/>
            <person name="Zdobnov E."/>
            <person name="Zhang P."/>
            <person name="Zhang Y."/>
            <person name="Zimin A.V."/>
            <person name="Baldwin J."/>
            <person name="Abdouelleil A."/>
            <person name="Abdulkadir J."/>
            <person name="Abebe A."/>
            <person name="Abera B."/>
            <person name="Abreu J."/>
            <person name="Acer S.C."/>
            <person name="Aftuck L."/>
            <person name="Alexander A."/>
            <person name="An P."/>
            <person name="Anderson E."/>
            <person name="Anderson S."/>
            <person name="Arachi H."/>
            <person name="Azer M."/>
            <person name="Bachantsang P."/>
            <person name="Barry A."/>
            <person name="Bayul T."/>
            <person name="Berlin A."/>
            <person name="Bessette D."/>
            <person name="Bloom T."/>
            <person name="Blye J."/>
            <person name="Boguslavskiy L."/>
            <person name="Bonnet C."/>
            <person name="Boukhgalter B."/>
            <person name="Bourzgui I."/>
            <person name="Brown A."/>
            <person name="Cahill P."/>
            <person name="Channer S."/>
            <person name="Cheshatsang Y."/>
            <person name="Chuda L."/>
            <person name="Citroen M."/>
            <person name="Collymore A."/>
            <person name="Cooke P."/>
            <person name="Costello M."/>
            <person name="D'Aco K."/>
            <person name="Daza R."/>
            <person name="De Haan G."/>
            <person name="DeGray S."/>
            <person name="DeMaso C."/>
            <person name="Dhargay N."/>
            <person name="Dooley K."/>
            <person name="Dooley E."/>
            <person name="Doricent M."/>
            <person name="Dorje P."/>
            <person name="Dorjee K."/>
            <person name="Dupes A."/>
            <person name="Elong R."/>
            <person name="Falk J."/>
            <person name="Farina A."/>
            <person name="Faro S."/>
            <person name="Ferguson D."/>
            <person name="Fisher S."/>
            <person name="Foley C.D."/>
            <person name="Franke A."/>
            <person name="Friedrich D."/>
            <person name="Gadbois L."/>
            <person name="Gearin G."/>
            <person name="Gearin C.R."/>
            <person name="Giannoukos G."/>
            <person name="Goode T."/>
            <person name="Graham J."/>
            <person name="Grandbois E."/>
            <person name="Grewal S."/>
            <person name="Gyaltsen K."/>
            <person name="Hafez N."/>
            <person name="Hagos B."/>
            <person name="Hall J."/>
            <person name="Henson C."/>
            <person name="Hollinger A."/>
            <person name="Honan T."/>
            <person name="Huard M.D."/>
            <person name="Hughes L."/>
            <person name="Hurhula B."/>
            <person name="Husby M.E."/>
            <person name="Kamat A."/>
            <person name="Kanga B."/>
            <person name="Kashin S."/>
            <person name="Khazanovich D."/>
            <person name="Kisner P."/>
            <person name="Lance K."/>
            <person name="Lara M."/>
            <person name="Lee W."/>
            <person name="Lennon N."/>
            <person name="Letendre F."/>
            <person name="LeVine R."/>
            <person name="Lipovsky A."/>
            <person name="Liu X."/>
            <person name="Liu J."/>
            <person name="Liu S."/>
            <person name="Lokyitsang T."/>
            <person name="Lokyitsang Y."/>
            <person name="Lubonja R."/>
            <person name="Lui A."/>
            <person name="MacDonald P."/>
            <person name="Magnisalis V."/>
            <person name="Maru K."/>
            <person name="Matthews C."/>
            <person name="McCusker W."/>
            <person name="McDonough S."/>
            <person name="Mehta T."/>
            <person name="Meldrim J."/>
            <person name="Meneus L."/>
            <person name="Mihai O."/>
            <person name="Mihalev A."/>
            <person name="Mihova T."/>
            <person name="Mittelman R."/>
            <person name="Mlenga V."/>
            <person name="Montmayeur A."/>
            <person name="Mulrain L."/>
            <person name="Navidi A."/>
            <person name="Naylor J."/>
            <person name="Negash T."/>
            <person name="Nguyen T."/>
            <person name="Nguyen N."/>
            <person name="Nicol R."/>
            <person name="Norbu C."/>
            <person name="Norbu N."/>
            <person name="Novod N."/>
            <person name="O'Neill B."/>
            <person name="Osman S."/>
            <person name="Markiewicz E."/>
            <person name="Oyono O.L."/>
            <person name="Patti C."/>
            <person name="Phunkhang P."/>
            <person name="Pierre F."/>
            <person name="Priest M."/>
            <person name="Raghuraman S."/>
            <person name="Rege F."/>
            <person name="Reyes R."/>
            <person name="Rise C."/>
            <person name="Rogov P."/>
            <person name="Ross K."/>
            <person name="Ryan E."/>
            <person name="Settipalli S."/>
            <person name="Shea T."/>
            <person name="Sherpa N."/>
            <person name="Shi L."/>
            <person name="Shih D."/>
            <person name="Sparrow T."/>
            <person name="Spaulding J."/>
            <person name="Stalker J."/>
            <person name="Stange-Thomann N."/>
            <person name="Stavropoulos S."/>
            <person name="Stone C."/>
            <person name="Strader C."/>
            <person name="Tesfaye S."/>
            <person name="Thomson T."/>
            <person name="Thoulutsang Y."/>
            <person name="Thoulutsang D."/>
            <person name="Topham K."/>
            <person name="Topping I."/>
            <person name="Tsamla T."/>
            <person name="Vassiliev H."/>
            <person name="Vo A."/>
            <person name="Wangchuk T."/>
            <person name="Wangdi T."/>
            <person name="Weiand M."/>
            <person name="Wilkinson J."/>
            <person name="Wilson A."/>
            <person name="Yadav S."/>
            <person name="Young G."/>
            <person name="Yu Q."/>
            <person name="Zembek L."/>
            <person name="Zhong D."/>
            <person name="Zimmer A."/>
            <person name="Zwirko Z."/>
            <person name="Jaffe D.B."/>
            <person name="Alvarez P."/>
            <person name="Brockman W."/>
            <person name="Butler J."/>
            <person name="Chin C."/>
            <person name="Gnerre S."/>
            <person name="Grabherr M."/>
            <person name="Kleber M."/>
            <person name="Mauceli E."/>
            <person name="MacCallum I."/>
        </authorList>
    </citation>
    <scope>NUCLEOTIDE SEQUENCE [LARGE SCALE GENOMIC DNA]</scope>
    <source>
        <strain evidence="2">Rob3c / Tucson 14021-0248.25</strain>
    </source>
</reference>
<organism evidence="2">
    <name type="scientific">Drosophila sechellia</name>
    <name type="common">Fruit fly</name>
    <dbReference type="NCBI Taxonomy" id="7238"/>
    <lineage>
        <taxon>Eukaryota</taxon>
        <taxon>Metazoa</taxon>
        <taxon>Ecdysozoa</taxon>
        <taxon>Arthropoda</taxon>
        <taxon>Hexapoda</taxon>
        <taxon>Insecta</taxon>
        <taxon>Pterygota</taxon>
        <taxon>Neoptera</taxon>
        <taxon>Endopterygota</taxon>
        <taxon>Diptera</taxon>
        <taxon>Brachycera</taxon>
        <taxon>Muscomorpha</taxon>
        <taxon>Ephydroidea</taxon>
        <taxon>Drosophilidae</taxon>
        <taxon>Drosophila</taxon>
        <taxon>Sophophora</taxon>
    </lineage>
</organism>
<dbReference type="AlphaFoldDB" id="B4HZA4"/>
<gene>
    <name evidence="1" type="primary">Dsec\GM12790</name>
    <name evidence="1" type="ORF">Dsec_GM12790</name>
</gene>
<dbReference type="PhylomeDB" id="B4HZA4"/>
<evidence type="ECO:0000313" key="2">
    <source>
        <dbReference type="Proteomes" id="UP000001292"/>
    </source>
</evidence>